<proteinExistence type="predicted"/>
<keyword evidence="2" id="KW-0732">Signal</keyword>
<evidence type="ECO:0008006" key="5">
    <source>
        <dbReference type="Google" id="ProtNLM"/>
    </source>
</evidence>
<evidence type="ECO:0000256" key="1">
    <source>
        <dbReference type="SAM" id="MobiDB-lite"/>
    </source>
</evidence>
<dbReference type="SUPFAM" id="SSF53850">
    <property type="entry name" value="Periplasmic binding protein-like II"/>
    <property type="match status" value="1"/>
</dbReference>
<organism evidence="3 4">
    <name type="scientific">Gordoniibacillus kamchatkensis</name>
    <dbReference type="NCBI Taxonomy" id="1590651"/>
    <lineage>
        <taxon>Bacteria</taxon>
        <taxon>Bacillati</taxon>
        <taxon>Bacillota</taxon>
        <taxon>Bacilli</taxon>
        <taxon>Bacillales</taxon>
        <taxon>Paenibacillaceae</taxon>
        <taxon>Gordoniibacillus</taxon>
    </lineage>
</organism>
<gene>
    <name evidence="3" type="ORF">SD70_18735</name>
</gene>
<dbReference type="Gene3D" id="3.40.190.10">
    <property type="entry name" value="Periplasmic binding protein-like II"/>
    <property type="match status" value="1"/>
</dbReference>
<feature type="signal peptide" evidence="2">
    <location>
        <begin position="1"/>
        <end position="19"/>
    </location>
</feature>
<protein>
    <recommendedName>
        <fullName evidence="5">Sugar ABC transporter substrate-binding protein</fullName>
    </recommendedName>
</protein>
<comment type="caution">
    <text evidence="3">The sequence shown here is derived from an EMBL/GenBank/DDBJ whole genome shotgun (WGS) entry which is preliminary data.</text>
</comment>
<dbReference type="Pfam" id="PF01547">
    <property type="entry name" value="SBP_bac_1"/>
    <property type="match status" value="1"/>
</dbReference>
<dbReference type="Proteomes" id="UP000031967">
    <property type="component" value="Unassembled WGS sequence"/>
</dbReference>
<accession>A0ABR5AF31</accession>
<evidence type="ECO:0000256" key="2">
    <source>
        <dbReference type="SAM" id="SignalP"/>
    </source>
</evidence>
<feature type="region of interest" description="Disordered" evidence="1">
    <location>
        <begin position="25"/>
        <end position="53"/>
    </location>
</feature>
<dbReference type="InterPro" id="IPR006059">
    <property type="entry name" value="SBP"/>
</dbReference>
<name>A0ABR5AF31_9BACL</name>
<dbReference type="PANTHER" id="PTHR43649">
    <property type="entry name" value="ARABINOSE-BINDING PROTEIN-RELATED"/>
    <property type="match status" value="1"/>
</dbReference>
<sequence>MRKSMWVAATLSAAMLAVAACSSGGAGTSSKADTSKNAGPNTSSAGDSAKNSVKPGEKVEIKWLMRSNPFENKWEKEVVIPKFEKEHPNIKVNLIVVPSNEVDPKLSTMVAAGDPPDVFSMWGDSGFNEYYNKGLLLELTPYVKKDLHIDDFVPGMFDIYAVDGKYFSVPQVSNFGQVMVYNKDLFKAAGLPDLPTSWSDTSWTWDKMVEYAKKLTKNYGQGANAQYGIVPDTEAHHLAYLWGTDPYLPDQYKTGFAPNSNLDDPGVIAALQAAADLTYKDKVAPTPAETKTLQQMGDIFATGKIGMAFKLPSQAYGNLKNVPFKWGLAPLPRVKDNKTALYNGAWFIAKKSKHPDEAWELIKYLLTPENAKDMSEITGFLVPLKSATESWLDLFPEKTGMTKDQLREVILNYPKNSVENANHLFANYREMSTTLTQGLDALWTGKSSAEDAIKAVKPKVDAVLKRTFDSKSKQ</sequence>
<dbReference type="RefSeq" id="WP_041049040.1">
    <property type="nucleotide sequence ID" value="NZ_JXAK01000033.1"/>
</dbReference>
<evidence type="ECO:0000313" key="3">
    <source>
        <dbReference type="EMBL" id="KIL39671.1"/>
    </source>
</evidence>
<reference evidence="3 4" key="1">
    <citation type="submission" date="2014-12" db="EMBL/GenBank/DDBJ databases">
        <title>Draft genome sequence of Paenibacillus kamchatkensis strain B-2647.</title>
        <authorList>
            <person name="Karlyshev A.V."/>
            <person name="Kudryashova E.B."/>
        </authorList>
    </citation>
    <scope>NUCLEOTIDE SEQUENCE [LARGE SCALE GENOMIC DNA]</scope>
    <source>
        <strain evidence="3 4">VKM B-2647</strain>
    </source>
</reference>
<dbReference type="CDD" id="cd13585">
    <property type="entry name" value="PBP2_TMBP_like"/>
    <property type="match status" value="1"/>
</dbReference>
<evidence type="ECO:0000313" key="4">
    <source>
        <dbReference type="Proteomes" id="UP000031967"/>
    </source>
</evidence>
<feature type="chain" id="PRO_5046813820" description="Sugar ABC transporter substrate-binding protein" evidence="2">
    <location>
        <begin position="20"/>
        <end position="474"/>
    </location>
</feature>
<keyword evidence="4" id="KW-1185">Reference proteome</keyword>
<dbReference type="PANTHER" id="PTHR43649:SF30">
    <property type="entry name" value="ABC TRANSPORTER SUBSTRATE-BINDING PROTEIN"/>
    <property type="match status" value="1"/>
</dbReference>
<dbReference type="InterPro" id="IPR050490">
    <property type="entry name" value="Bact_solute-bd_prot1"/>
</dbReference>
<dbReference type="PROSITE" id="PS51257">
    <property type="entry name" value="PROKAR_LIPOPROTEIN"/>
    <property type="match status" value="1"/>
</dbReference>
<dbReference type="EMBL" id="JXAK01000033">
    <property type="protein sequence ID" value="KIL39671.1"/>
    <property type="molecule type" value="Genomic_DNA"/>
</dbReference>
<feature type="compositionally biased region" description="Polar residues" evidence="1">
    <location>
        <begin position="36"/>
        <end position="51"/>
    </location>
</feature>